<organism evidence="1">
    <name type="scientific">Anopheles braziliensis</name>
    <dbReference type="NCBI Taxonomy" id="58242"/>
    <lineage>
        <taxon>Eukaryota</taxon>
        <taxon>Metazoa</taxon>
        <taxon>Ecdysozoa</taxon>
        <taxon>Arthropoda</taxon>
        <taxon>Hexapoda</taxon>
        <taxon>Insecta</taxon>
        <taxon>Pterygota</taxon>
        <taxon>Neoptera</taxon>
        <taxon>Endopterygota</taxon>
        <taxon>Diptera</taxon>
        <taxon>Nematocera</taxon>
        <taxon>Culicoidea</taxon>
        <taxon>Culicidae</taxon>
        <taxon>Anophelinae</taxon>
        <taxon>Anopheles</taxon>
    </lineage>
</organism>
<protein>
    <submittedName>
        <fullName evidence="1">Putative secreted peptide</fullName>
    </submittedName>
</protein>
<sequence length="114" mass="12938">MQQTVRTPTVLVAVIAVKCIQLVWPRNSSWLHPQSPPFPSPRDRWLPGRVPPAVNTITTRVVVEPPKVELREEVATMVNNTQHREQHLVQEGDMYNSMRSSSSSMVIRTTIIVT</sequence>
<dbReference type="EMBL" id="GGFM01009589">
    <property type="protein sequence ID" value="MBW30340.1"/>
    <property type="molecule type" value="Transcribed_RNA"/>
</dbReference>
<accession>A0A2M3ZPG8</accession>
<name>A0A2M3ZPG8_9DIPT</name>
<proteinExistence type="predicted"/>
<reference evidence="1" key="1">
    <citation type="submission" date="2018-01" db="EMBL/GenBank/DDBJ databases">
        <title>An insight into the sialome of Amazonian anophelines.</title>
        <authorList>
            <person name="Ribeiro J.M."/>
            <person name="Scarpassa V."/>
            <person name="Calvo E."/>
        </authorList>
    </citation>
    <scope>NUCLEOTIDE SEQUENCE</scope>
    <source>
        <tissue evidence="1">Salivary glands</tissue>
    </source>
</reference>
<dbReference type="AlphaFoldDB" id="A0A2M3ZPG8"/>
<evidence type="ECO:0000313" key="1">
    <source>
        <dbReference type="EMBL" id="MBW30340.1"/>
    </source>
</evidence>